<dbReference type="OrthoDB" id="9811281at2"/>
<dbReference type="InterPro" id="IPR009056">
    <property type="entry name" value="Cyt_c-like_dom"/>
</dbReference>
<keyword evidence="2 4" id="KW-0479">Metal-binding</keyword>
<organism evidence="7 8">
    <name type="scientific">Rhodovulum euryhalinum</name>
    <dbReference type="NCBI Taxonomy" id="35805"/>
    <lineage>
        <taxon>Bacteria</taxon>
        <taxon>Pseudomonadati</taxon>
        <taxon>Pseudomonadota</taxon>
        <taxon>Alphaproteobacteria</taxon>
        <taxon>Rhodobacterales</taxon>
        <taxon>Paracoccaceae</taxon>
        <taxon>Rhodovulum</taxon>
    </lineage>
</organism>
<keyword evidence="5" id="KW-0812">Transmembrane</keyword>
<keyword evidence="8" id="KW-1185">Reference proteome</keyword>
<reference evidence="7 8" key="1">
    <citation type="submission" date="2019-03" db="EMBL/GenBank/DDBJ databases">
        <title>Genomic Encyclopedia of Type Strains, Phase IV (KMG-IV): sequencing the most valuable type-strain genomes for metagenomic binning, comparative biology and taxonomic classification.</title>
        <authorList>
            <person name="Goeker M."/>
        </authorList>
    </citation>
    <scope>NUCLEOTIDE SEQUENCE [LARGE SCALE GENOMIC DNA]</scope>
    <source>
        <strain evidence="7 8">DSM 4868</strain>
    </source>
</reference>
<dbReference type="InterPro" id="IPR036909">
    <property type="entry name" value="Cyt_c-like_dom_sf"/>
</dbReference>
<name>A0A4R2K4Y0_9RHOB</name>
<keyword evidence="3 4" id="KW-0408">Iron</keyword>
<gene>
    <name evidence="7" type="ORF">EV655_1305</name>
</gene>
<evidence type="ECO:0000256" key="2">
    <source>
        <dbReference type="ARBA" id="ARBA00022723"/>
    </source>
</evidence>
<comment type="caution">
    <text evidence="7">The sequence shown here is derived from an EMBL/GenBank/DDBJ whole genome shotgun (WGS) entry which is preliminary data.</text>
</comment>
<dbReference type="EMBL" id="SLWW01000030">
    <property type="protein sequence ID" value="TCO68261.1"/>
    <property type="molecule type" value="Genomic_DNA"/>
</dbReference>
<evidence type="ECO:0000259" key="6">
    <source>
        <dbReference type="PROSITE" id="PS51007"/>
    </source>
</evidence>
<protein>
    <submittedName>
        <fullName evidence="7">Mono/diheme cytochrome c family protein</fullName>
    </submittedName>
</protein>
<evidence type="ECO:0000256" key="4">
    <source>
        <dbReference type="PROSITE-ProRule" id="PRU00433"/>
    </source>
</evidence>
<feature type="transmembrane region" description="Helical" evidence="5">
    <location>
        <begin position="12"/>
        <end position="36"/>
    </location>
</feature>
<accession>A0A4R2K4Y0</accession>
<dbReference type="AlphaFoldDB" id="A0A4R2K4Y0"/>
<dbReference type="PROSITE" id="PS51007">
    <property type="entry name" value="CYTC"/>
    <property type="match status" value="2"/>
</dbReference>
<dbReference type="GO" id="GO:0046872">
    <property type="term" value="F:metal ion binding"/>
    <property type="evidence" value="ECO:0007669"/>
    <property type="project" value="UniProtKB-KW"/>
</dbReference>
<dbReference type="Pfam" id="PF00034">
    <property type="entry name" value="Cytochrom_C"/>
    <property type="match status" value="1"/>
</dbReference>
<dbReference type="RefSeq" id="WP_132546793.1">
    <property type="nucleotide sequence ID" value="NZ_SLWW01000030.1"/>
</dbReference>
<proteinExistence type="predicted"/>
<dbReference type="SUPFAM" id="SSF46626">
    <property type="entry name" value="Cytochrome c"/>
    <property type="match status" value="2"/>
</dbReference>
<dbReference type="GO" id="GO:0020037">
    <property type="term" value="F:heme binding"/>
    <property type="evidence" value="ECO:0007669"/>
    <property type="project" value="InterPro"/>
</dbReference>
<dbReference type="InterPro" id="IPR051459">
    <property type="entry name" value="Cytochrome_c-type_DH"/>
</dbReference>
<dbReference type="PANTHER" id="PTHR35008">
    <property type="entry name" value="BLL4482 PROTEIN-RELATED"/>
    <property type="match status" value="1"/>
</dbReference>
<evidence type="ECO:0000256" key="3">
    <source>
        <dbReference type="ARBA" id="ARBA00023004"/>
    </source>
</evidence>
<feature type="domain" description="Cytochrome c" evidence="6">
    <location>
        <begin position="51"/>
        <end position="160"/>
    </location>
</feature>
<feature type="domain" description="Cytochrome c" evidence="6">
    <location>
        <begin position="223"/>
        <end position="332"/>
    </location>
</feature>
<evidence type="ECO:0000256" key="5">
    <source>
        <dbReference type="SAM" id="Phobius"/>
    </source>
</evidence>
<evidence type="ECO:0000313" key="7">
    <source>
        <dbReference type="EMBL" id="TCO68261.1"/>
    </source>
</evidence>
<evidence type="ECO:0000256" key="1">
    <source>
        <dbReference type="ARBA" id="ARBA00022617"/>
    </source>
</evidence>
<dbReference type="Proteomes" id="UP000295142">
    <property type="component" value="Unassembled WGS sequence"/>
</dbReference>
<dbReference type="Gene3D" id="1.10.760.10">
    <property type="entry name" value="Cytochrome c-like domain"/>
    <property type="match status" value="2"/>
</dbReference>
<sequence>MARSEERSRSLFLRLFLGVCILAVLAFFVLTSPWTWSLAHPSREVAALDGADLENGELIFVASDCATCHATPGQEDPLKLGGGRELDTEFGLFRMPNISPHDEDGIGDWTLAEFDRAVREGVGPGGLDGENFYPSFPYTSYQRMTAEDVRDMYAFIQSLEPVAGRIDDHDLKFPYNIRRGVGLWRLVFLDGERLPEGNPGPLPVAEDANDPFAPVTIDAPDDVILARGKYLVEGPGHCAECHSPRTMLGTIPAGMRHGGGPTPDGHGHFPNISPHETSIGFWSANAIANYLKTGVSPIGKRAGGDMEEVVANTSQLSDADRLAMARYLKTVAPVDNPAPGLPEPNRSSQVVMLEQSGESARELPTSPAEEVGVASSAFVVHTKSFFLDAGGAEEDGKLLSGTEVAVVEEGSDLLRVRLEGWQLVGAEAVLYAKQGQRIMQAVLGEPAIAALETGETVTDPDTGQDWVSVSLEGWVDKTGMLVDGDALWSFTAQMFNSACAACHSPPEADHFLANQWIGTLGSMKRFTSLEPDAYRLLLVYLQNNAKDSGAKERADL</sequence>
<evidence type="ECO:0000313" key="8">
    <source>
        <dbReference type="Proteomes" id="UP000295142"/>
    </source>
</evidence>
<keyword evidence="5" id="KW-1133">Transmembrane helix</keyword>
<keyword evidence="5" id="KW-0472">Membrane</keyword>
<dbReference type="PANTHER" id="PTHR35008:SF8">
    <property type="entry name" value="ALCOHOL DEHYDROGENASE CYTOCHROME C SUBUNIT"/>
    <property type="match status" value="1"/>
</dbReference>
<dbReference type="GO" id="GO:0009055">
    <property type="term" value="F:electron transfer activity"/>
    <property type="evidence" value="ECO:0007669"/>
    <property type="project" value="InterPro"/>
</dbReference>
<keyword evidence="1 4" id="KW-0349">Heme</keyword>